<proteinExistence type="predicted"/>
<feature type="region of interest" description="Disordered" evidence="1">
    <location>
        <begin position="1"/>
        <end position="94"/>
    </location>
</feature>
<evidence type="ECO:0000313" key="3">
    <source>
        <dbReference type="EMBL" id="MDK2125572.1"/>
    </source>
</evidence>
<dbReference type="InterPro" id="IPR024079">
    <property type="entry name" value="MetalloPept_cat_dom_sf"/>
</dbReference>
<comment type="caution">
    <text evidence="3">The sequence shown here is derived from an EMBL/GenBank/DDBJ whole genome shotgun (WGS) entry which is preliminary data.</text>
</comment>
<dbReference type="EMBL" id="JARRAF010000021">
    <property type="protein sequence ID" value="MDK2125572.1"/>
    <property type="molecule type" value="Genomic_DNA"/>
</dbReference>
<feature type="domain" description="DUF4124" evidence="2">
    <location>
        <begin position="105"/>
        <end position="162"/>
    </location>
</feature>
<dbReference type="Gene3D" id="3.40.390.10">
    <property type="entry name" value="Collagenase (Catalytic Domain)"/>
    <property type="match status" value="1"/>
</dbReference>
<feature type="compositionally biased region" description="Low complexity" evidence="1">
    <location>
        <begin position="13"/>
        <end position="31"/>
    </location>
</feature>
<evidence type="ECO:0000313" key="4">
    <source>
        <dbReference type="Proteomes" id="UP001172778"/>
    </source>
</evidence>
<accession>A0ABT7DZS4</accession>
<dbReference type="InterPro" id="IPR025392">
    <property type="entry name" value="DUF4124"/>
</dbReference>
<evidence type="ECO:0000256" key="1">
    <source>
        <dbReference type="SAM" id="MobiDB-lite"/>
    </source>
</evidence>
<feature type="compositionally biased region" description="Polar residues" evidence="1">
    <location>
        <begin position="69"/>
        <end position="86"/>
    </location>
</feature>
<dbReference type="SUPFAM" id="SSF55486">
    <property type="entry name" value="Metalloproteases ('zincins'), catalytic domain"/>
    <property type="match status" value="1"/>
</dbReference>
<dbReference type="RefSeq" id="WP_284101881.1">
    <property type="nucleotide sequence ID" value="NZ_JARRAF010000021.1"/>
</dbReference>
<reference evidence="3" key="1">
    <citation type="submission" date="2023-03" db="EMBL/GenBank/DDBJ databases">
        <title>Chitinimonas shenzhenensis gen. nov., sp. nov., a novel member of family Burkholderiaceae isolated from activated sludge collected in Shen Zhen, China.</title>
        <authorList>
            <person name="Wang X."/>
        </authorList>
    </citation>
    <scope>NUCLEOTIDE SEQUENCE</scope>
    <source>
        <strain evidence="3">DQS-5</strain>
    </source>
</reference>
<name>A0ABT7DZS4_9NEIS</name>
<evidence type="ECO:0000259" key="2">
    <source>
        <dbReference type="Pfam" id="PF13511"/>
    </source>
</evidence>
<sequence>MNGLAHHATAADRQTTASTATPRPRPAALSRQARALQHWHAAKADPARRVSPEMRQQRLKFKSLPPEHPTSTLRSAPSRTAISETQTMTRPTPPHPLPLIALLALCMPCAATEVQTVYRCTDAKGKTTFSDSPCNKIGVQGKESTLEIPLAPAAPPPTKAAPTNRPAAAPLPAAPAAGRLPLYNGGKPPVIRFFYDTEDAHPDIPPEDVEQAIKLAASQWMRGCPVVIEYGGRKSLRAIKPEQGLIVRWDKSYLDMSHPATVGGSALPATGGMLDGIRMRPGGRYNQNWFKHMILHEMGHTLGMPHNHLDKSSVMSYWQGGMNPSAASPTPEDYRECKFAMQTWYGVDFKPTEAELRAHSRKQPTDKAVTEEKMVTPVESSGSRQ</sequence>
<protein>
    <submittedName>
        <fullName evidence="3">DUF4124 domain-containing protein</fullName>
    </submittedName>
</protein>
<feature type="region of interest" description="Disordered" evidence="1">
    <location>
        <begin position="355"/>
        <end position="385"/>
    </location>
</feature>
<dbReference type="Proteomes" id="UP001172778">
    <property type="component" value="Unassembled WGS sequence"/>
</dbReference>
<feature type="compositionally biased region" description="Basic and acidic residues" evidence="1">
    <location>
        <begin position="355"/>
        <end position="374"/>
    </location>
</feature>
<keyword evidence="4" id="KW-1185">Reference proteome</keyword>
<dbReference type="Pfam" id="PF13511">
    <property type="entry name" value="DUF4124"/>
    <property type="match status" value="1"/>
</dbReference>
<feature type="compositionally biased region" description="Basic and acidic residues" evidence="1">
    <location>
        <begin position="42"/>
        <end position="56"/>
    </location>
</feature>
<organism evidence="3 4">
    <name type="scientific">Parachitinimonas caeni</name>
    <dbReference type="NCBI Taxonomy" id="3031301"/>
    <lineage>
        <taxon>Bacteria</taxon>
        <taxon>Pseudomonadati</taxon>
        <taxon>Pseudomonadota</taxon>
        <taxon>Betaproteobacteria</taxon>
        <taxon>Neisseriales</taxon>
        <taxon>Chitinibacteraceae</taxon>
        <taxon>Parachitinimonas</taxon>
    </lineage>
</organism>
<gene>
    <name evidence="3" type="ORF">PZA18_16075</name>
</gene>